<reference evidence="3" key="1">
    <citation type="submission" date="2013-03" db="EMBL/GenBank/DDBJ databases">
        <title>The Genome Sequence of Anopheles minimus MINIMUS1.</title>
        <authorList>
            <consortium name="The Broad Institute Genomics Platform"/>
            <person name="Neafsey D.E."/>
            <person name="Walton C."/>
            <person name="Walker B."/>
            <person name="Young S.K."/>
            <person name="Zeng Q."/>
            <person name="Gargeya S."/>
            <person name="Fitzgerald M."/>
            <person name="Haas B."/>
            <person name="Abouelleil A."/>
            <person name="Allen A.W."/>
            <person name="Alvarado L."/>
            <person name="Arachchi H.M."/>
            <person name="Berlin A.M."/>
            <person name="Chapman S.B."/>
            <person name="Gainer-Dewar J."/>
            <person name="Goldberg J."/>
            <person name="Griggs A."/>
            <person name="Gujja S."/>
            <person name="Hansen M."/>
            <person name="Howarth C."/>
            <person name="Imamovic A."/>
            <person name="Ireland A."/>
            <person name="Larimer J."/>
            <person name="McCowan C."/>
            <person name="Murphy C."/>
            <person name="Pearson M."/>
            <person name="Poon T.W."/>
            <person name="Priest M."/>
            <person name="Roberts A."/>
            <person name="Saif S."/>
            <person name="Shea T."/>
            <person name="Sisk P."/>
            <person name="Sykes S."/>
            <person name="Wortman J."/>
            <person name="Nusbaum C."/>
            <person name="Birren B."/>
        </authorList>
    </citation>
    <scope>NUCLEOTIDE SEQUENCE [LARGE SCALE GENOMIC DNA]</scope>
    <source>
        <strain evidence="3">MINIMUS1</strain>
    </source>
</reference>
<proteinExistence type="predicted"/>
<evidence type="ECO:0000313" key="2">
    <source>
        <dbReference type="EnsemblMetazoa" id="AMIN014478-PA"/>
    </source>
</evidence>
<keyword evidence="1" id="KW-1133">Transmembrane helix</keyword>
<feature type="transmembrane region" description="Helical" evidence="1">
    <location>
        <begin position="20"/>
        <end position="39"/>
    </location>
</feature>
<dbReference type="VEuPathDB" id="VectorBase:AMIN014478"/>
<reference evidence="2" key="2">
    <citation type="submission" date="2020-05" db="UniProtKB">
        <authorList>
            <consortium name="EnsemblMetazoa"/>
        </authorList>
    </citation>
    <scope>IDENTIFICATION</scope>
    <source>
        <strain evidence="2">MINIMUS1</strain>
    </source>
</reference>
<dbReference type="AlphaFoldDB" id="A0A182WP69"/>
<evidence type="ECO:0000313" key="3">
    <source>
        <dbReference type="Proteomes" id="UP000075920"/>
    </source>
</evidence>
<dbReference type="Proteomes" id="UP000075920">
    <property type="component" value="Unassembled WGS sequence"/>
</dbReference>
<evidence type="ECO:0000256" key="1">
    <source>
        <dbReference type="SAM" id="Phobius"/>
    </source>
</evidence>
<name>A0A182WP69_9DIPT</name>
<organism evidence="2 3">
    <name type="scientific">Anopheles minimus</name>
    <dbReference type="NCBI Taxonomy" id="112268"/>
    <lineage>
        <taxon>Eukaryota</taxon>
        <taxon>Metazoa</taxon>
        <taxon>Ecdysozoa</taxon>
        <taxon>Arthropoda</taxon>
        <taxon>Hexapoda</taxon>
        <taxon>Insecta</taxon>
        <taxon>Pterygota</taxon>
        <taxon>Neoptera</taxon>
        <taxon>Endopterygota</taxon>
        <taxon>Diptera</taxon>
        <taxon>Nematocera</taxon>
        <taxon>Culicoidea</taxon>
        <taxon>Culicidae</taxon>
        <taxon>Anophelinae</taxon>
        <taxon>Anopheles</taxon>
    </lineage>
</organism>
<protein>
    <submittedName>
        <fullName evidence="2">Uncharacterized protein</fullName>
    </submittedName>
</protein>
<sequence length="56" mass="6778">MSISSTKHNNKKRRKEKNTILFYVETFRIIDTLAVYGWVAYYYHYYLHHCITGCTV</sequence>
<keyword evidence="1" id="KW-0472">Membrane</keyword>
<keyword evidence="3" id="KW-1185">Reference proteome</keyword>
<keyword evidence="1" id="KW-0812">Transmembrane</keyword>
<accession>A0A182WP69</accession>
<dbReference type="EnsemblMetazoa" id="AMIN014478-RA">
    <property type="protein sequence ID" value="AMIN014478-PA"/>
    <property type="gene ID" value="AMIN014478"/>
</dbReference>